<keyword evidence="3" id="KW-1185">Reference proteome</keyword>
<evidence type="ECO:0000313" key="3">
    <source>
        <dbReference type="Proteomes" id="UP000244168"/>
    </source>
</evidence>
<evidence type="ECO:0000313" key="2">
    <source>
        <dbReference type="EMBL" id="PTQ95503.1"/>
    </source>
</evidence>
<comment type="caution">
    <text evidence="2">The sequence shown here is derived from an EMBL/GenBank/DDBJ whole genome shotgun (WGS) entry which is preliminary data.</text>
</comment>
<evidence type="ECO:0000256" key="1">
    <source>
        <dbReference type="PROSITE-ProRule" id="PRU00339"/>
    </source>
</evidence>
<accession>A0A2T5J7R2</accession>
<dbReference type="AlphaFoldDB" id="A0A2T5J7R2"/>
<dbReference type="EMBL" id="QAOQ01000005">
    <property type="protein sequence ID" value="PTQ95503.1"/>
    <property type="molecule type" value="Genomic_DNA"/>
</dbReference>
<feature type="repeat" description="TPR" evidence="1">
    <location>
        <begin position="42"/>
        <end position="75"/>
    </location>
</feature>
<dbReference type="InterPro" id="IPR019734">
    <property type="entry name" value="TPR_rpt"/>
</dbReference>
<proteinExistence type="predicted"/>
<reference evidence="2 3" key="1">
    <citation type="submission" date="2018-04" db="EMBL/GenBank/DDBJ databases">
        <title>Genomic Encyclopedia of Archaeal and Bacterial Type Strains, Phase II (KMG-II): from individual species to whole genera.</title>
        <authorList>
            <person name="Goeker M."/>
        </authorList>
    </citation>
    <scope>NUCLEOTIDE SEQUENCE [LARGE SCALE GENOMIC DNA]</scope>
    <source>
        <strain evidence="2 3">DSM 26809</strain>
    </source>
</reference>
<dbReference type="RefSeq" id="WP_107829019.1">
    <property type="nucleotide sequence ID" value="NZ_CP160205.1"/>
</dbReference>
<name>A0A2T5J7R2_9SPHI</name>
<protein>
    <submittedName>
        <fullName evidence="2">Tetratricopeptide repeat protein</fullName>
    </submittedName>
</protein>
<dbReference type="SUPFAM" id="SSF48452">
    <property type="entry name" value="TPR-like"/>
    <property type="match status" value="1"/>
</dbReference>
<dbReference type="OrthoDB" id="793864at2"/>
<dbReference type="PROSITE" id="PS50005">
    <property type="entry name" value="TPR"/>
    <property type="match status" value="1"/>
</dbReference>
<organism evidence="2 3">
    <name type="scientific">Mucilaginibacter yixingensis</name>
    <dbReference type="NCBI Taxonomy" id="1295612"/>
    <lineage>
        <taxon>Bacteria</taxon>
        <taxon>Pseudomonadati</taxon>
        <taxon>Bacteroidota</taxon>
        <taxon>Sphingobacteriia</taxon>
        <taxon>Sphingobacteriales</taxon>
        <taxon>Sphingobacteriaceae</taxon>
        <taxon>Mucilaginibacter</taxon>
    </lineage>
</organism>
<dbReference type="Proteomes" id="UP000244168">
    <property type="component" value="Unassembled WGS sequence"/>
</dbReference>
<dbReference type="Gene3D" id="1.25.40.10">
    <property type="entry name" value="Tetratricopeptide repeat domain"/>
    <property type="match status" value="1"/>
</dbReference>
<dbReference type="InterPro" id="IPR011990">
    <property type="entry name" value="TPR-like_helical_dom_sf"/>
</dbReference>
<gene>
    <name evidence="2" type="ORF">C8P68_1058</name>
</gene>
<sequence>METLPYELFTTAVTLLQAQVLIEAFAVFQQIADDYPDHELADDALYNAGLCQFQLNNFPAAVNLFEELIRRYPEATIYDGHAGREFGRTAAKAHYALINCHLRLGQVAAAIKESVSLQAYPESYVLSELGQPVYYHDLAQTAIQTYQQLS</sequence>
<dbReference type="Pfam" id="PF13174">
    <property type="entry name" value="TPR_6"/>
    <property type="match status" value="1"/>
</dbReference>
<keyword evidence="1" id="KW-0802">TPR repeat</keyword>